<protein>
    <submittedName>
        <fullName evidence="2">Uncharacterized protein</fullName>
    </submittedName>
</protein>
<proteinExistence type="predicted"/>
<reference evidence="2" key="1">
    <citation type="journal article" date="2014" name="Int. J. Syst. Evol. Microbiol.">
        <title>Complete genome sequence of Corynebacterium casei LMG S-19264T (=DSM 44701T), isolated from a smear-ripened cheese.</title>
        <authorList>
            <consortium name="US DOE Joint Genome Institute (JGI-PGF)"/>
            <person name="Walter F."/>
            <person name="Albersmeier A."/>
            <person name="Kalinowski J."/>
            <person name="Ruckert C."/>
        </authorList>
    </citation>
    <scope>NUCLEOTIDE SEQUENCE</scope>
    <source>
        <strain evidence="2">CGMCC 1.15082</strain>
    </source>
</reference>
<evidence type="ECO:0000313" key="2">
    <source>
        <dbReference type="EMBL" id="GGA87527.1"/>
    </source>
</evidence>
<organism evidence="2 3">
    <name type="scientific">Brucella endophytica</name>
    <dbReference type="NCBI Taxonomy" id="1963359"/>
    <lineage>
        <taxon>Bacteria</taxon>
        <taxon>Pseudomonadati</taxon>
        <taxon>Pseudomonadota</taxon>
        <taxon>Alphaproteobacteria</taxon>
        <taxon>Hyphomicrobiales</taxon>
        <taxon>Brucellaceae</taxon>
        <taxon>Brucella/Ochrobactrum group</taxon>
        <taxon>Brucella</taxon>
    </lineage>
</organism>
<dbReference type="EMBL" id="BMHH01000004">
    <property type="protein sequence ID" value="GGA87527.1"/>
    <property type="molecule type" value="Genomic_DNA"/>
</dbReference>
<dbReference type="AlphaFoldDB" id="A0A916S729"/>
<evidence type="ECO:0000313" key="3">
    <source>
        <dbReference type="Proteomes" id="UP000646478"/>
    </source>
</evidence>
<gene>
    <name evidence="2" type="ORF">GCM10011491_14040</name>
</gene>
<name>A0A916S729_9HYPH</name>
<sequence>MLKRERADDGRSQRDDEQQDDHRQRGEDKEEAKERFGHGHRKCLDKEKASLKRWRDSAPLCPAGHLPRKGGDWLMRRTALILLHPRLMPNVDEGVISPLAGEMPGRAEGGDVERPRLWFCFFR</sequence>
<reference evidence="2" key="2">
    <citation type="submission" date="2020-09" db="EMBL/GenBank/DDBJ databases">
        <authorList>
            <person name="Sun Q."/>
            <person name="Zhou Y."/>
        </authorList>
    </citation>
    <scope>NUCLEOTIDE SEQUENCE</scope>
    <source>
        <strain evidence="2">CGMCC 1.15082</strain>
    </source>
</reference>
<comment type="caution">
    <text evidence="2">The sequence shown here is derived from an EMBL/GenBank/DDBJ whole genome shotgun (WGS) entry which is preliminary data.</text>
</comment>
<keyword evidence="3" id="KW-1185">Reference proteome</keyword>
<feature type="region of interest" description="Disordered" evidence="1">
    <location>
        <begin position="1"/>
        <end position="41"/>
    </location>
</feature>
<accession>A0A916S729</accession>
<dbReference type="Proteomes" id="UP000646478">
    <property type="component" value="Unassembled WGS sequence"/>
</dbReference>
<evidence type="ECO:0000256" key="1">
    <source>
        <dbReference type="SAM" id="MobiDB-lite"/>
    </source>
</evidence>